<sequence>MKEKKPQKIGPNKAWKISYKELTKKLEDRRIGGIILGEGVGRKWGTIASESLASLKAQREYTLSPLRFNPAKKTTPEECPKEKQRTSPKGNTLRMYRERRTLGTWILHSGLCKRKL</sequence>
<evidence type="ECO:0000313" key="2">
    <source>
        <dbReference type="EMBL" id="UBU98370.1"/>
    </source>
</evidence>
<geneLocation type="mitochondrion" evidence="2"/>
<evidence type="ECO:0000256" key="1">
    <source>
        <dbReference type="SAM" id="MobiDB-lite"/>
    </source>
</evidence>
<reference evidence="2" key="1">
    <citation type="submission" date="2021-01" db="EMBL/GenBank/DDBJ databases">
        <authorList>
            <person name="Sun H.-H."/>
            <person name="Zhang S."/>
            <person name="Zhang Y.-J."/>
        </authorList>
    </citation>
    <scope>NUCLEOTIDE SEQUENCE</scope>
    <source>
        <strain evidence="2">CMM1</strain>
    </source>
</reference>
<dbReference type="RefSeq" id="YP_010218633.1">
    <property type="nucleotide sequence ID" value="NC_058917.1"/>
</dbReference>
<name>A0A8K1MH78_9PEZI</name>
<proteinExistence type="predicted"/>
<accession>A0A8K1MH78</accession>
<keyword evidence="2" id="KW-0496">Mitochondrion</keyword>
<protein>
    <submittedName>
        <fullName evidence="2">Uncharacterized protein</fullName>
    </submittedName>
</protein>
<dbReference type="GeneID" id="68665313"/>
<dbReference type="EMBL" id="MW538937">
    <property type="protein sequence ID" value="UBU98370.1"/>
    <property type="molecule type" value="Genomic_DNA"/>
</dbReference>
<feature type="compositionally biased region" description="Basic and acidic residues" evidence="1">
    <location>
        <begin position="74"/>
        <end position="85"/>
    </location>
</feature>
<organism evidence="2">
    <name type="scientific">Morchella brunnea</name>
    <dbReference type="NCBI Taxonomy" id="1174671"/>
    <lineage>
        <taxon>Eukaryota</taxon>
        <taxon>Fungi</taxon>
        <taxon>Dikarya</taxon>
        <taxon>Ascomycota</taxon>
        <taxon>Pezizomycotina</taxon>
        <taxon>Pezizomycetes</taxon>
        <taxon>Pezizales</taxon>
        <taxon>Morchellaceae</taxon>
        <taxon>Morchella</taxon>
    </lineage>
</organism>
<dbReference type="AlphaFoldDB" id="A0A8K1MH78"/>
<gene>
    <name evidence="2" type="primary">orf116C</name>
</gene>
<feature type="region of interest" description="Disordered" evidence="1">
    <location>
        <begin position="66"/>
        <end position="94"/>
    </location>
</feature>